<accession>A0A655BS49</accession>
<protein>
    <submittedName>
        <fullName evidence="1">Uncharacterized protein</fullName>
    </submittedName>
</protein>
<name>A0A655BS49_SALET</name>
<dbReference type="AlphaFoldDB" id="A0A655BS49"/>
<proteinExistence type="predicted"/>
<evidence type="ECO:0000313" key="1">
    <source>
        <dbReference type="EMBL" id="CNT73486.1"/>
    </source>
</evidence>
<organism evidence="1 2">
    <name type="scientific">Salmonella enterica subsp. enterica serovar Bovismorbificans</name>
    <dbReference type="NCBI Taxonomy" id="58097"/>
    <lineage>
        <taxon>Bacteria</taxon>
        <taxon>Pseudomonadati</taxon>
        <taxon>Pseudomonadota</taxon>
        <taxon>Gammaproteobacteria</taxon>
        <taxon>Enterobacterales</taxon>
        <taxon>Enterobacteriaceae</taxon>
        <taxon>Salmonella</taxon>
    </lineage>
</organism>
<evidence type="ECO:0000313" key="2">
    <source>
        <dbReference type="Proteomes" id="UP000041314"/>
    </source>
</evidence>
<dbReference type="EMBL" id="CQPA01000004">
    <property type="protein sequence ID" value="CNT73486.1"/>
    <property type="molecule type" value="Genomic_DNA"/>
</dbReference>
<gene>
    <name evidence="1" type="ORF">ERS008198_00851</name>
</gene>
<dbReference type="Proteomes" id="UP000041314">
    <property type="component" value="Unassembled WGS sequence"/>
</dbReference>
<reference evidence="1 2" key="1">
    <citation type="submission" date="2015-03" db="EMBL/GenBank/DDBJ databases">
        <authorList>
            <consortium name="Pathogen Informatics"/>
        </authorList>
    </citation>
    <scope>NUCLEOTIDE SEQUENCE [LARGE SCALE GENOMIC DNA]</scope>
    <source>
        <strain evidence="1 2">A1104</strain>
    </source>
</reference>
<sequence length="182" mass="20727">MRIRHDHQFFIYHALFKHIRAIANQFSRLHPVFAAFNIRFLDRIKGKTGGQTGKPGQRLVKLNTQSVRVHGTNAKLIRRDFTVDNGLRISDASQRGKPGEGGKRFGINEALPAIDKILGGHRRSIGPLRIIPQRKRPDTIIIALPLAGDARDNFTLFVLVNQPFKQIADHLNFRQPNGFRWI</sequence>